<evidence type="ECO:0000313" key="2">
    <source>
        <dbReference type="EMBL" id="MFD1219625.1"/>
    </source>
</evidence>
<organism evidence="2 3">
    <name type="scientific">Paenibacillus vulneris</name>
    <dbReference type="NCBI Taxonomy" id="1133364"/>
    <lineage>
        <taxon>Bacteria</taxon>
        <taxon>Bacillati</taxon>
        <taxon>Bacillota</taxon>
        <taxon>Bacilli</taxon>
        <taxon>Bacillales</taxon>
        <taxon>Paenibacillaceae</taxon>
        <taxon>Paenibacillus</taxon>
    </lineage>
</organism>
<name>A0ABW3UJC2_9BACL</name>
<keyword evidence="3" id="KW-1185">Reference proteome</keyword>
<sequence>MFKVIVAGSRSFNDYELLKEKLDALLMNKTDIIIVSGAARGADKLGERYAHEKGYSVSSHPADWDQYGKSAGYIRNEEMAKESDALVAFWDGISRGTKHMIDLANKHGLMVRVVRYL</sequence>
<evidence type="ECO:0000313" key="3">
    <source>
        <dbReference type="Proteomes" id="UP001597180"/>
    </source>
</evidence>
<protein>
    <submittedName>
        <fullName evidence="2">DUF2493 domain-containing protein</fullName>
    </submittedName>
</protein>
<dbReference type="Proteomes" id="UP001597180">
    <property type="component" value="Unassembled WGS sequence"/>
</dbReference>
<accession>A0ABW3UJC2</accession>
<dbReference type="RefSeq" id="WP_345594903.1">
    <property type="nucleotide sequence ID" value="NZ_BAABJG010000055.1"/>
</dbReference>
<dbReference type="SUPFAM" id="SSF102405">
    <property type="entry name" value="MCP/YpsA-like"/>
    <property type="match status" value="1"/>
</dbReference>
<dbReference type="InterPro" id="IPR019627">
    <property type="entry name" value="YAcAr"/>
</dbReference>
<feature type="domain" description="YspA cpYpsA-related SLOG" evidence="1">
    <location>
        <begin position="3"/>
        <end position="67"/>
    </location>
</feature>
<comment type="caution">
    <text evidence="2">The sequence shown here is derived from an EMBL/GenBank/DDBJ whole genome shotgun (WGS) entry which is preliminary data.</text>
</comment>
<dbReference type="Pfam" id="PF10686">
    <property type="entry name" value="YAcAr"/>
    <property type="match status" value="1"/>
</dbReference>
<gene>
    <name evidence="2" type="ORF">ACFQ4B_05810</name>
</gene>
<evidence type="ECO:0000259" key="1">
    <source>
        <dbReference type="Pfam" id="PF10686"/>
    </source>
</evidence>
<dbReference type="Gene3D" id="3.40.50.450">
    <property type="match status" value="1"/>
</dbReference>
<reference evidence="3" key="1">
    <citation type="journal article" date="2019" name="Int. J. Syst. Evol. Microbiol.">
        <title>The Global Catalogue of Microorganisms (GCM) 10K type strain sequencing project: providing services to taxonomists for standard genome sequencing and annotation.</title>
        <authorList>
            <consortium name="The Broad Institute Genomics Platform"/>
            <consortium name="The Broad Institute Genome Sequencing Center for Infectious Disease"/>
            <person name="Wu L."/>
            <person name="Ma J."/>
        </authorList>
    </citation>
    <scope>NUCLEOTIDE SEQUENCE [LARGE SCALE GENOMIC DNA]</scope>
    <source>
        <strain evidence="3">CCUG 53270</strain>
    </source>
</reference>
<proteinExistence type="predicted"/>
<dbReference type="EMBL" id="JBHTLU010000012">
    <property type="protein sequence ID" value="MFD1219625.1"/>
    <property type="molecule type" value="Genomic_DNA"/>
</dbReference>